<evidence type="ECO:0000256" key="1">
    <source>
        <dbReference type="ARBA" id="ARBA00022485"/>
    </source>
</evidence>
<reference evidence="6 7" key="1">
    <citation type="submission" date="2021-02" db="EMBL/GenBank/DDBJ databases">
        <title>Bacillus sp. RD4P76, an endophyte from a halophyte.</title>
        <authorList>
            <person name="Sun J.-Q."/>
        </authorList>
    </citation>
    <scope>NUCLEOTIDE SEQUENCE [LARGE SCALE GENOMIC DNA]</scope>
    <source>
        <strain evidence="6 7">RD4P76</strain>
    </source>
</reference>
<keyword evidence="2" id="KW-0479">Metal-binding</keyword>
<dbReference type="PANTHER" id="PTHR43498">
    <property type="entry name" value="FERREDOXIN:COB-COM HETERODISULFIDE REDUCTASE SUBUNIT A"/>
    <property type="match status" value="1"/>
</dbReference>
<dbReference type="PANTHER" id="PTHR43498:SF1">
    <property type="entry name" value="COB--COM HETERODISULFIDE REDUCTASE IRON-SULFUR SUBUNIT A"/>
    <property type="match status" value="1"/>
</dbReference>
<evidence type="ECO:0000256" key="5">
    <source>
        <dbReference type="ARBA" id="ARBA00023014"/>
    </source>
</evidence>
<evidence type="ECO:0000313" key="7">
    <source>
        <dbReference type="Proteomes" id="UP001518925"/>
    </source>
</evidence>
<keyword evidence="7" id="KW-1185">Reference proteome</keyword>
<evidence type="ECO:0000313" key="6">
    <source>
        <dbReference type="EMBL" id="MBM6619067.1"/>
    </source>
</evidence>
<name>A0ABS2DKP0_9BACI</name>
<organism evidence="6 7">
    <name type="scientific">Bacillus suaedaesalsae</name>
    <dbReference type="NCBI Taxonomy" id="2810349"/>
    <lineage>
        <taxon>Bacteria</taxon>
        <taxon>Bacillati</taxon>
        <taxon>Bacillota</taxon>
        <taxon>Bacilli</taxon>
        <taxon>Bacillales</taxon>
        <taxon>Bacillaceae</taxon>
        <taxon>Bacillus</taxon>
    </lineage>
</organism>
<keyword evidence="5" id="KW-0411">Iron-sulfur</keyword>
<evidence type="ECO:0000256" key="2">
    <source>
        <dbReference type="ARBA" id="ARBA00022723"/>
    </source>
</evidence>
<dbReference type="SUPFAM" id="SSF51905">
    <property type="entry name" value="FAD/NAD(P)-binding domain"/>
    <property type="match status" value="1"/>
</dbReference>
<sequence>MKRYYFPSILTMVALIILSIFIGEAHTNLLTIPVKEYRKDIKETNFDVIVVGGEPEGVAAAVASARNGAKTLLIEKRDGLGGVMTYGMLNFIDFSFDMNGEIANAGIFEEWHKLVGGEVSFDIKSGKDAFLYLIQKEKNISLSLTTELDGVILDNDGKSVLGVKVVDENGHHTYYAKRFIDSTQDAELAVEAGVPYFVGGEDIGEKEKNMAVTLMIHLKNIDWDQIKETAKKKTFGEAEVTSSVAWGFSTLHHFYKPSNPNTRLRGLNIAKQNDGTIYINALQIFGINGLDEKSKQYAIDIGKKETKNIVDYLRREFPGFEKAKISSFPKELYVRETIHVKSEYQLPITDVWGNKDHWDRIGFGSYPVDVQATSVNDYGYVITKPTQYSIPFRSLIPLGIENILVASKASGYSSLAAGSARIIPTGMTSAQAAGTAAALSVKSDLSFREMSKSKNIISELQAKLVDQGARLYPFELEFPYKGEWYYTALSKLLTYGLLVGGYENNLKENERFEKQSLFNMVQGGIKRISNDRYEEIQPILDAKREELSSKATMRRDEVLGLFLEILGHSSDGDVWRKSKEIGLVDEEIVSRIDTDREILRSEGFYMVSHLISIIEEKNNK</sequence>
<dbReference type="InterPro" id="IPR039650">
    <property type="entry name" value="HdrA-like"/>
</dbReference>
<dbReference type="Pfam" id="PF12831">
    <property type="entry name" value="FAD_oxidored"/>
    <property type="match status" value="1"/>
</dbReference>
<dbReference type="InterPro" id="IPR036188">
    <property type="entry name" value="FAD/NAD-bd_sf"/>
</dbReference>
<protein>
    <submittedName>
        <fullName evidence="6">FAD-dependent oxidoreductase</fullName>
    </submittedName>
</protein>
<keyword evidence="3" id="KW-0560">Oxidoreductase</keyword>
<comment type="caution">
    <text evidence="6">The sequence shown here is derived from an EMBL/GenBank/DDBJ whole genome shotgun (WGS) entry which is preliminary data.</text>
</comment>
<dbReference type="Proteomes" id="UP001518925">
    <property type="component" value="Unassembled WGS sequence"/>
</dbReference>
<evidence type="ECO:0000256" key="3">
    <source>
        <dbReference type="ARBA" id="ARBA00023002"/>
    </source>
</evidence>
<dbReference type="Gene3D" id="3.50.50.60">
    <property type="entry name" value="FAD/NAD(P)-binding domain"/>
    <property type="match status" value="1"/>
</dbReference>
<dbReference type="RefSeq" id="WP_204204425.1">
    <property type="nucleotide sequence ID" value="NZ_JAFELM010000039.1"/>
</dbReference>
<evidence type="ECO:0000256" key="4">
    <source>
        <dbReference type="ARBA" id="ARBA00023004"/>
    </source>
</evidence>
<keyword evidence="1" id="KW-0004">4Fe-4S</keyword>
<keyword evidence="4" id="KW-0408">Iron</keyword>
<accession>A0ABS2DKP0</accession>
<gene>
    <name evidence="6" type="ORF">JR050_15470</name>
</gene>
<dbReference type="EMBL" id="JAFELM010000039">
    <property type="protein sequence ID" value="MBM6619067.1"/>
    <property type="molecule type" value="Genomic_DNA"/>
</dbReference>
<proteinExistence type="predicted"/>